<dbReference type="InterPro" id="IPR002654">
    <property type="entry name" value="Glyco_trans_25"/>
</dbReference>
<dbReference type="CDD" id="cd06532">
    <property type="entry name" value="Glyco_transf_25"/>
    <property type="match status" value="1"/>
</dbReference>
<dbReference type="AlphaFoldDB" id="A0A6C0KXX3"/>
<organism evidence="2">
    <name type="scientific">viral metagenome</name>
    <dbReference type="NCBI Taxonomy" id="1070528"/>
    <lineage>
        <taxon>unclassified sequences</taxon>
        <taxon>metagenomes</taxon>
        <taxon>organismal metagenomes</taxon>
    </lineage>
</organism>
<feature type="domain" description="Glycosyl transferase family 25" evidence="1">
    <location>
        <begin position="40"/>
        <end position="162"/>
    </location>
</feature>
<accession>A0A6C0KXX3</accession>
<sequence>MVKPQFWQRLLLIVIPVAVCLIALYVSSCCTLEQRPHVKSIHVINLDKDVSRWNSFSSLNIYIKPKRWPATYGKDLTQDEMAQQGVGYAMTRSGKGSYAEQGKELRNQGVVGCFLSHKNLLKYLGDQQVPENYGHLILEDDVTIPADFLKPTDEWHKHYKNIPTDWDMVYMDITAPIGTQIAPHIYKLKYSLHEKGNWGTHAYLVRQGSIKSKILPWLTYMIDAIDEQYKMKFNEWNVYAVVPGIIPINEVLSNDSTIQQDK</sequence>
<evidence type="ECO:0000313" key="2">
    <source>
        <dbReference type="EMBL" id="QHU22101.1"/>
    </source>
</evidence>
<dbReference type="Pfam" id="PF01755">
    <property type="entry name" value="Glyco_transf_25"/>
    <property type="match status" value="1"/>
</dbReference>
<proteinExistence type="predicted"/>
<protein>
    <recommendedName>
        <fullName evidence="1">Glycosyl transferase family 25 domain-containing protein</fullName>
    </recommendedName>
</protein>
<reference evidence="2" key="1">
    <citation type="journal article" date="2020" name="Nature">
        <title>Giant virus diversity and host interactions through global metagenomics.</title>
        <authorList>
            <person name="Schulz F."/>
            <person name="Roux S."/>
            <person name="Paez-Espino D."/>
            <person name="Jungbluth S."/>
            <person name="Walsh D.A."/>
            <person name="Denef V.J."/>
            <person name="McMahon K.D."/>
            <person name="Konstantinidis K.T."/>
            <person name="Eloe-Fadrosh E.A."/>
            <person name="Kyrpides N.C."/>
            <person name="Woyke T."/>
        </authorList>
    </citation>
    <scope>NUCLEOTIDE SEQUENCE</scope>
    <source>
        <strain evidence="2">GVMAG-S-3300013286-35</strain>
    </source>
</reference>
<dbReference type="EMBL" id="MN740996">
    <property type="protein sequence ID" value="QHU22101.1"/>
    <property type="molecule type" value="Genomic_DNA"/>
</dbReference>
<evidence type="ECO:0000259" key="1">
    <source>
        <dbReference type="Pfam" id="PF01755"/>
    </source>
</evidence>
<name>A0A6C0KXX3_9ZZZZ</name>